<dbReference type="Gene3D" id="2.60.40.20">
    <property type="entry name" value="Alpha-amylase inhibitor"/>
    <property type="match status" value="1"/>
</dbReference>
<feature type="signal peptide" evidence="1">
    <location>
        <begin position="1"/>
        <end position="31"/>
    </location>
</feature>
<keyword evidence="1" id="KW-0732">Signal</keyword>
<evidence type="ECO:0000256" key="1">
    <source>
        <dbReference type="SAM" id="SignalP"/>
    </source>
</evidence>
<name>A0A3M8VP15_9ACTN</name>
<proteinExistence type="predicted"/>
<accession>A0A3M8VP15</accession>
<evidence type="ECO:0000313" key="2">
    <source>
        <dbReference type="EMBL" id="RNG18175.1"/>
    </source>
</evidence>
<dbReference type="AlphaFoldDB" id="A0A3M8VP15"/>
<gene>
    <name evidence="2" type="ORF">EEJ42_27670</name>
</gene>
<keyword evidence="3" id="KW-1185">Reference proteome</keyword>
<dbReference type="GO" id="GO:0015066">
    <property type="term" value="F:alpha-amylase inhibitor activity"/>
    <property type="evidence" value="ECO:0007669"/>
    <property type="project" value="InterPro"/>
</dbReference>
<dbReference type="RefSeq" id="WP_123104050.1">
    <property type="nucleotide sequence ID" value="NZ_RIBZ01000318.1"/>
</dbReference>
<protein>
    <recommendedName>
        <fullName evidence="4">Secreted protein</fullName>
    </recommendedName>
</protein>
<sequence length="108" mass="11228">MRISRTVKRVSALGVATIALSGVTAVAPAAAAETGAQGAPPTCVKGWVNSGVLTQTAYAKNNCPRKTYRVKILWDFGVDGPCQTMDPGDQQSHKVAIAPRNFAGLGLC</sequence>
<dbReference type="EMBL" id="RIBZ01000318">
    <property type="protein sequence ID" value="RNG18175.1"/>
    <property type="molecule type" value="Genomic_DNA"/>
</dbReference>
<reference evidence="2 3" key="1">
    <citation type="submission" date="2018-11" db="EMBL/GenBank/DDBJ databases">
        <title>The Potential of Streptomyces as Biocontrol Agents against the Tomato grey mould, Botrytis cinerea (Gray mold) Frontiers in Microbiology.</title>
        <authorList>
            <person name="Li D."/>
        </authorList>
    </citation>
    <scope>NUCLEOTIDE SEQUENCE [LARGE SCALE GENOMIC DNA]</scope>
    <source>
        <strain evidence="2 3">NEAU-LD23</strain>
    </source>
</reference>
<dbReference type="SUPFAM" id="SSF49498">
    <property type="entry name" value="alpha-Amylase inhibitor tendamistat"/>
    <property type="match status" value="1"/>
</dbReference>
<evidence type="ECO:0000313" key="3">
    <source>
        <dbReference type="Proteomes" id="UP000275401"/>
    </source>
</evidence>
<evidence type="ECO:0008006" key="4">
    <source>
        <dbReference type="Google" id="ProtNLM"/>
    </source>
</evidence>
<dbReference type="Proteomes" id="UP000275401">
    <property type="component" value="Unassembled WGS sequence"/>
</dbReference>
<dbReference type="InterPro" id="IPR036379">
    <property type="entry name" value="A-amylase_inhib_sf"/>
</dbReference>
<comment type="caution">
    <text evidence="2">The sequence shown here is derived from an EMBL/GenBank/DDBJ whole genome shotgun (WGS) entry which is preliminary data.</text>
</comment>
<feature type="chain" id="PRO_5018079027" description="Secreted protein" evidence="1">
    <location>
        <begin position="32"/>
        <end position="108"/>
    </location>
</feature>
<organism evidence="2 3">
    <name type="scientific">Streptomyces botrytidirepellens</name>
    <dbReference type="NCBI Taxonomy" id="2486417"/>
    <lineage>
        <taxon>Bacteria</taxon>
        <taxon>Bacillati</taxon>
        <taxon>Actinomycetota</taxon>
        <taxon>Actinomycetes</taxon>
        <taxon>Kitasatosporales</taxon>
        <taxon>Streptomycetaceae</taxon>
        <taxon>Streptomyces</taxon>
    </lineage>
</organism>